<evidence type="ECO:0000313" key="5">
    <source>
        <dbReference type="EMBL" id="VAH59981.1"/>
    </source>
</evidence>
<evidence type="ECO:0000256" key="2">
    <source>
        <dbReference type="ARBA" id="ARBA00022803"/>
    </source>
</evidence>
<dbReference type="PROSITE" id="PS50088">
    <property type="entry name" value="ANK_REPEAT"/>
    <property type="match status" value="4"/>
</dbReference>
<sequence length="450" mass="49170">MEKQQQERMLLQAAFDGNLRLVKKMARRLNSGPGEAAIMAAVVDGNCGNSALHLAAMEEKMDVCRYLVEDLRLDINQTNDNGETPLFLSAFFGRTVAAKYLLAHDADPKLGGKTGSPLHAAAHKEHQGIVNLLLSRGIDVDLPSPLGTPLHLAATYGQDGTMKILLEHHADVRHQFSVHTGLFKRRRKTGFVKTLKNPNKVLNLDDTPLSMAIRPIPTAPVNCVKLLIKAGADVDFTDSNGGSYVALAATCGSAGIMNCLLEAGANPNIADEFGITPIEVAASQGRREIVEMLFPVTSPISKLPDWSIDGIISHVKTFGLQQDKLKCQKKRAELKLKAAEAFKRSEYMMAAEMYTVAMELGPSSDDYATLLANRSLCLLRLENGSMALKDATLCRMMRPNWPKACYRQGAAFMRLKDYEKACEAFADGLKLDPKAVDIENALREATAMKT</sequence>
<accession>A0A9R0RGE6</accession>
<dbReference type="PROSITE" id="PS50297">
    <property type="entry name" value="ANK_REP_REGION"/>
    <property type="match status" value="2"/>
</dbReference>
<dbReference type="PROSITE" id="PS50005">
    <property type="entry name" value="TPR"/>
    <property type="match status" value="1"/>
</dbReference>
<dbReference type="InterPro" id="IPR051616">
    <property type="entry name" value="Cul2-RING_E3_ligase_SR"/>
</dbReference>
<dbReference type="InterPro" id="IPR002110">
    <property type="entry name" value="Ankyrin_rpt"/>
</dbReference>
<keyword evidence="6" id="KW-1185">Reference proteome</keyword>
<organism evidence="5 6">
    <name type="scientific">Triticum turgidum subsp. durum</name>
    <name type="common">Durum wheat</name>
    <name type="synonym">Triticum durum</name>
    <dbReference type="NCBI Taxonomy" id="4567"/>
    <lineage>
        <taxon>Eukaryota</taxon>
        <taxon>Viridiplantae</taxon>
        <taxon>Streptophyta</taxon>
        <taxon>Embryophyta</taxon>
        <taxon>Tracheophyta</taxon>
        <taxon>Spermatophyta</taxon>
        <taxon>Magnoliopsida</taxon>
        <taxon>Liliopsida</taxon>
        <taxon>Poales</taxon>
        <taxon>Poaceae</taxon>
        <taxon>BOP clade</taxon>
        <taxon>Pooideae</taxon>
        <taxon>Triticodae</taxon>
        <taxon>Triticeae</taxon>
        <taxon>Triticinae</taxon>
        <taxon>Triticum</taxon>
    </lineage>
</organism>
<dbReference type="Pfam" id="PF12796">
    <property type="entry name" value="Ank_2"/>
    <property type="match status" value="3"/>
</dbReference>
<dbReference type="SMART" id="SM00028">
    <property type="entry name" value="TPR"/>
    <property type="match status" value="3"/>
</dbReference>
<dbReference type="OMA" id="ITEYADW"/>
<evidence type="ECO:0000256" key="3">
    <source>
        <dbReference type="PROSITE-ProRule" id="PRU00023"/>
    </source>
</evidence>
<keyword evidence="3" id="KW-0040">ANK repeat</keyword>
<feature type="repeat" description="ANK" evidence="3">
    <location>
        <begin position="204"/>
        <end position="239"/>
    </location>
</feature>
<dbReference type="EMBL" id="LT934115">
    <property type="protein sequence ID" value="VAH59981.1"/>
    <property type="molecule type" value="Genomic_DNA"/>
</dbReference>
<dbReference type="Pfam" id="PF07719">
    <property type="entry name" value="TPR_2"/>
    <property type="match status" value="1"/>
</dbReference>
<proteinExistence type="predicted"/>
<evidence type="ECO:0000256" key="4">
    <source>
        <dbReference type="PROSITE-ProRule" id="PRU00339"/>
    </source>
</evidence>
<dbReference type="PANTHER" id="PTHR46224:SF5">
    <property type="entry name" value="OS09G0124800 PROTEIN"/>
    <property type="match status" value="1"/>
</dbReference>
<protein>
    <submittedName>
        <fullName evidence="5">Uncharacterized protein</fullName>
    </submittedName>
</protein>
<dbReference type="SUPFAM" id="SSF48403">
    <property type="entry name" value="Ankyrin repeat"/>
    <property type="match status" value="1"/>
</dbReference>
<dbReference type="InterPro" id="IPR011990">
    <property type="entry name" value="TPR-like_helical_dom_sf"/>
</dbReference>
<reference evidence="5 6" key="1">
    <citation type="submission" date="2017-09" db="EMBL/GenBank/DDBJ databases">
        <authorList>
            <consortium name="International Durum Wheat Genome Sequencing Consortium (IDWGSC)"/>
            <person name="Milanesi L."/>
        </authorList>
    </citation>
    <scope>NUCLEOTIDE SEQUENCE [LARGE SCALE GENOMIC DNA]</scope>
    <source>
        <strain evidence="6">cv. Svevo</strain>
    </source>
</reference>
<feature type="repeat" description="ANK" evidence="3">
    <location>
        <begin position="148"/>
        <end position="177"/>
    </location>
</feature>
<feature type="repeat" description="TPR" evidence="4">
    <location>
        <begin position="402"/>
        <end position="435"/>
    </location>
</feature>
<evidence type="ECO:0000313" key="6">
    <source>
        <dbReference type="Proteomes" id="UP000324705"/>
    </source>
</evidence>
<dbReference type="Gene3D" id="1.25.40.10">
    <property type="entry name" value="Tetratricopeptide repeat domain"/>
    <property type="match status" value="1"/>
</dbReference>
<keyword evidence="1" id="KW-0677">Repeat</keyword>
<dbReference type="InterPro" id="IPR019734">
    <property type="entry name" value="TPR_rpt"/>
</dbReference>
<gene>
    <name evidence="5" type="ORF">TRITD_3Av1G086920</name>
</gene>
<dbReference type="AlphaFoldDB" id="A0A9R0RGE6"/>
<dbReference type="InterPro" id="IPR036770">
    <property type="entry name" value="Ankyrin_rpt-contain_sf"/>
</dbReference>
<feature type="repeat" description="ANK" evidence="3">
    <location>
        <begin position="113"/>
        <end position="145"/>
    </location>
</feature>
<dbReference type="Proteomes" id="UP000324705">
    <property type="component" value="Chromosome 3A"/>
</dbReference>
<feature type="repeat" description="ANK" evidence="3">
    <location>
        <begin position="240"/>
        <end position="272"/>
    </location>
</feature>
<dbReference type="Gramene" id="TRITD3Av1G086920.1">
    <property type="protein sequence ID" value="TRITD3Av1G086920.1"/>
    <property type="gene ID" value="TRITD3Av1G086920"/>
</dbReference>
<keyword evidence="2 4" id="KW-0802">TPR repeat</keyword>
<dbReference type="SUPFAM" id="SSF48452">
    <property type="entry name" value="TPR-like"/>
    <property type="match status" value="1"/>
</dbReference>
<dbReference type="Gene3D" id="1.25.40.20">
    <property type="entry name" value="Ankyrin repeat-containing domain"/>
    <property type="match status" value="2"/>
</dbReference>
<dbReference type="PANTHER" id="PTHR46224">
    <property type="entry name" value="ANKYRIN REPEAT FAMILY PROTEIN"/>
    <property type="match status" value="1"/>
</dbReference>
<dbReference type="SMART" id="SM00248">
    <property type="entry name" value="ANK"/>
    <property type="match status" value="7"/>
</dbReference>
<name>A0A9R0RGE6_TRITD</name>
<dbReference type="InterPro" id="IPR013105">
    <property type="entry name" value="TPR_2"/>
</dbReference>
<evidence type="ECO:0000256" key="1">
    <source>
        <dbReference type="ARBA" id="ARBA00022737"/>
    </source>
</evidence>